<proteinExistence type="predicted"/>
<name>A0ABR5AT07_BACBA</name>
<evidence type="ECO:0000256" key="1">
    <source>
        <dbReference type="SAM" id="MobiDB-lite"/>
    </source>
</evidence>
<dbReference type="Proteomes" id="UP000031982">
    <property type="component" value="Unassembled WGS sequence"/>
</dbReference>
<feature type="region of interest" description="Disordered" evidence="1">
    <location>
        <begin position="98"/>
        <end position="117"/>
    </location>
</feature>
<evidence type="ECO:0008006" key="4">
    <source>
        <dbReference type="Google" id="ProtNLM"/>
    </source>
</evidence>
<dbReference type="EMBL" id="JXLP01000011">
    <property type="protein sequence ID" value="KIL77888.1"/>
    <property type="molecule type" value="Genomic_DNA"/>
</dbReference>
<feature type="region of interest" description="Disordered" evidence="1">
    <location>
        <begin position="34"/>
        <end position="79"/>
    </location>
</feature>
<accession>A0ABR5AT07</accession>
<evidence type="ECO:0000313" key="2">
    <source>
        <dbReference type="EMBL" id="KIL77888.1"/>
    </source>
</evidence>
<protein>
    <recommendedName>
        <fullName evidence="4">Spore coat protein CotO</fullName>
    </recommendedName>
</protein>
<keyword evidence="3" id="KW-1185">Reference proteome</keyword>
<organism evidence="2 3">
    <name type="scientific">Bacillus badius</name>
    <dbReference type="NCBI Taxonomy" id="1455"/>
    <lineage>
        <taxon>Bacteria</taxon>
        <taxon>Bacillati</taxon>
        <taxon>Bacillota</taxon>
        <taxon>Bacilli</taxon>
        <taxon>Bacillales</taxon>
        <taxon>Bacillaceae</taxon>
        <taxon>Pseudobacillus</taxon>
    </lineage>
</organism>
<gene>
    <name evidence="2" type="ORF">SD77_0867</name>
</gene>
<reference evidence="2 3" key="1">
    <citation type="submission" date="2015-01" db="EMBL/GenBank/DDBJ databases">
        <title>Genome Assembly of Bacillus badius MTCC 1458.</title>
        <authorList>
            <person name="Verma A."/>
            <person name="Khatri I."/>
            <person name="Mual P."/>
            <person name="Subramanian S."/>
            <person name="Krishnamurthi S."/>
        </authorList>
    </citation>
    <scope>NUCLEOTIDE SEQUENCE [LARGE SCALE GENOMIC DNA]</scope>
    <source>
        <strain evidence="2 3">MTCC 1458</strain>
    </source>
</reference>
<feature type="region of interest" description="Disordered" evidence="1">
    <location>
        <begin position="168"/>
        <end position="189"/>
    </location>
</feature>
<sequence>MIYTGQPSAAEAHKPMQTYYRGQETGELVWEEKHKLTEEKPSAKNELISEEQVNEKIDEPSYPPEGTAKNLAEDEKKSDLLAEEEDVIEAVASLQEDISPAKAEEAPADLFTKEKNSGVDTAIHEKEGSRSSEVTDQLLAVVNILKRQVTKMKSREVEQNPFISTVDLPDESAQAGPKKEGGRETEPAFQQDYPEVKQDVRLTPFKEKSPVEKLEFLTSLPIQLKRVIIEVNTTKQYYVGFIHQFDPEANALILMSTHTFKGRKIALSEITDMKVISL</sequence>
<feature type="compositionally biased region" description="Basic and acidic residues" evidence="1">
    <location>
        <begin position="34"/>
        <end position="43"/>
    </location>
</feature>
<feature type="compositionally biased region" description="Basic and acidic residues" evidence="1">
    <location>
        <begin position="177"/>
        <end position="186"/>
    </location>
</feature>
<evidence type="ECO:0000313" key="3">
    <source>
        <dbReference type="Proteomes" id="UP000031982"/>
    </source>
</evidence>
<comment type="caution">
    <text evidence="2">The sequence shown here is derived from an EMBL/GenBank/DDBJ whole genome shotgun (WGS) entry which is preliminary data.</text>
</comment>